<dbReference type="InterPro" id="IPR000477">
    <property type="entry name" value="RT_dom"/>
</dbReference>
<sequence length="816" mass="92460">MQGFMQTGMSYVQVVVGNSSKAEEVKESERLLSVNERSKEIVVKEVKGNGVKEGGDKEGLTRMEIIDFSPMIEETNWLDGSMVVIVMLMALVTGIEKRFDVEWGLLTVPLGGRGVLLTERVQGYLSEYMVQNKELFDLWFEAIFPWAKALVNRCKMAWLRTSGVPLKSWSDRCFETIGGLVGEALLVHEDTRMKSILCNGRVLVLCLEMNKGEFEGKGYVGVTGEWGVEKVKCSFVNIYAPNDRQKKVQLWNELQHRILTHEGRWLIAGDFNVVHYLKEKKGQIGETLEMRDFDDFIVTTRRHVQHGERLDTTRVAKDSVRSLCNYSETNDSRLGAKAFLSVGCMATASGIQEGGKGEMEGDDSGRSKFQDATKKVEQMDMRNKSHEMEEFELDLRRASFEEMWDIMKKREAIWKQKSQSDWIQLGDNNTRYFHRVANGRKVQNNITGIWCEGQWVKEPDVILGEKREWLEQPFIAKEIEEGLNNCDGRKAPNPDGYNFNFLKLFWSSLREDFVTFFGEFYQTGRLVVANRLKTMMLDMISETQSTFLGGRQLVDNVLVLNEVVDEVRRKKQRAFIFKADFVKAYDCVNWSFLEWMMQRLGFGTKWLGWIMECLATARVSILVNGSPTKEFAMGKGLRQGDPLSPFLFLMISEGLAGLVKKVEQEGLLHGVEIGQQKMSISLLQFVNNTVIVGKAESENINMVKTILRWFEMMSGLRINLSKNNVYGFNVTERWLKRAIGVLRCGVGEAPFIYLGMPVGGSPRSKKLWDPVVNIFRAKLAVWKFGGLANMGEANMGEGVSLVGFGCGAAGYNAGSG</sequence>
<evidence type="ECO:0000313" key="2">
    <source>
        <dbReference type="EMBL" id="GKV41205.1"/>
    </source>
</evidence>
<dbReference type="SUPFAM" id="SSF56219">
    <property type="entry name" value="DNase I-like"/>
    <property type="match status" value="1"/>
</dbReference>
<evidence type="ECO:0000313" key="3">
    <source>
        <dbReference type="Proteomes" id="UP001054252"/>
    </source>
</evidence>
<proteinExistence type="predicted"/>
<dbReference type="AlphaFoldDB" id="A0AAV5LVH6"/>
<dbReference type="EMBL" id="BPVZ01000148">
    <property type="protein sequence ID" value="GKV41205.1"/>
    <property type="molecule type" value="Genomic_DNA"/>
</dbReference>
<dbReference type="InterPro" id="IPR052343">
    <property type="entry name" value="Retrotransposon-Effector_Assoc"/>
</dbReference>
<dbReference type="InterPro" id="IPR036691">
    <property type="entry name" value="Endo/exonu/phosph_ase_sf"/>
</dbReference>
<dbReference type="CDD" id="cd01650">
    <property type="entry name" value="RT_nLTR_like"/>
    <property type="match status" value="1"/>
</dbReference>
<name>A0AAV5LVH6_9ROSI</name>
<dbReference type="Pfam" id="PF00078">
    <property type="entry name" value="RVT_1"/>
    <property type="match status" value="1"/>
</dbReference>
<dbReference type="PANTHER" id="PTHR46890:SF50">
    <property type="entry name" value="RNA-DIRECTED DNA POLYMERASE, EUKARYOTA, REVERSE TRANSCRIPTASE ZINC-BINDING DOMAIN PROTEIN-RELATED"/>
    <property type="match status" value="1"/>
</dbReference>
<organism evidence="2 3">
    <name type="scientific">Rubroshorea leprosula</name>
    <dbReference type="NCBI Taxonomy" id="152421"/>
    <lineage>
        <taxon>Eukaryota</taxon>
        <taxon>Viridiplantae</taxon>
        <taxon>Streptophyta</taxon>
        <taxon>Embryophyta</taxon>
        <taxon>Tracheophyta</taxon>
        <taxon>Spermatophyta</taxon>
        <taxon>Magnoliopsida</taxon>
        <taxon>eudicotyledons</taxon>
        <taxon>Gunneridae</taxon>
        <taxon>Pentapetalae</taxon>
        <taxon>rosids</taxon>
        <taxon>malvids</taxon>
        <taxon>Malvales</taxon>
        <taxon>Dipterocarpaceae</taxon>
        <taxon>Rubroshorea</taxon>
    </lineage>
</organism>
<dbReference type="Proteomes" id="UP001054252">
    <property type="component" value="Unassembled WGS sequence"/>
</dbReference>
<dbReference type="Gene3D" id="3.60.10.10">
    <property type="entry name" value="Endonuclease/exonuclease/phosphatase"/>
    <property type="match status" value="1"/>
</dbReference>
<accession>A0AAV5LVH6</accession>
<dbReference type="PANTHER" id="PTHR46890">
    <property type="entry name" value="NON-LTR RETROLELEMENT REVERSE TRANSCRIPTASE-LIKE PROTEIN-RELATED"/>
    <property type="match status" value="1"/>
</dbReference>
<evidence type="ECO:0000259" key="1">
    <source>
        <dbReference type="PROSITE" id="PS50878"/>
    </source>
</evidence>
<dbReference type="PROSITE" id="PS50878">
    <property type="entry name" value="RT_POL"/>
    <property type="match status" value="1"/>
</dbReference>
<gene>
    <name evidence="2" type="ORF">SLEP1_g48771</name>
</gene>
<comment type="caution">
    <text evidence="2">The sequence shown here is derived from an EMBL/GenBank/DDBJ whole genome shotgun (WGS) entry which is preliminary data.</text>
</comment>
<keyword evidence="3" id="KW-1185">Reference proteome</keyword>
<protein>
    <recommendedName>
        <fullName evidence="1">Reverse transcriptase domain-containing protein</fullName>
    </recommendedName>
</protein>
<reference evidence="2 3" key="1">
    <citation type="journal article" date="2021" name="Commun. Biol.">
        <title>The genome of Shorea leprosula (Dipterocarpaceae) highlights the ecological relevance of drought in aseasonal tropical rainforests.</title>
        <authorList>
            <person name="Ng K.K.S."/>
            <person name="Kobayashi M.J."/>
            <person name="Fawcett J.A."/>
            <person name="Hatakeyama M."/>
            <person name="Paape T."/>
            <person name="Ng C.H."/>
            <person name="Ang C.C."/>
            <person name="Tnah L.H."/>
            <person name="Lee C.T."/>
            <person name="Nishiyama T."/>
            <person name="Sese J."/>
            <person name="O'Brien M.J."/>
            <person name="Copetti D."/>
            <person name="Mohd Noor M.I."/>
            <person name="Ong R.C."/>
            <person name="Putra M."/>
            <person name="Sireger I.Z."/>
            <person name="Indrioko S."/>
            <person name="Kosugi Y."/>
            <person name="Izuno A."/>
            <person name="Isagi Y."/>
            <person name="Lee S.L."/>
            <person name="Shimizu K.K."/>
        </authorList>
    </citation>
    <scope>NUCLEOTIDE SEQUENCE [LARGE SCALE GENOMIC DNA]</scope>
    <source>
        <strain evidence="2">214</strain>
    </source>
</reference>
<feature type="domain" description="Reverse transcriptase" evidence="1">
    <location>
        <begin position="510"/>
        <end position="758"/>
    </location>
</feature>